<feature type="transmembrane region" description="Helical" evidence="2">
    <location>
        <begin position="119"/>
        <end position="139"/>
    </location>
</feature>
<sequence>MEVTSVSLCLFSGLLFLSFSLACDWDDDCPGQSCCRYTETGKRLEMGLCVSRICGAGVCRTQADCFPNKRCDTSEFRCTTECSTDDHCREIHGQNSGYTCTYSENSDSAINMDSDTVRFIYISCAVLGFCLIVVCVRQWRKRGQSARQMATRNTLSTGGANNAQGRRNVESLVERPAALQMTANQTQIEHSNGLTVDAIALSGPPSYVEVGDVPESPPPTYEEATNA</sequence>
<evidence type="ECO:0000313" key="4">
    <source>
        <dbReference type="EMBL" id="CAH3023398.1"/>
    </source>
</evidence>
<keyword evidence="2" id="KW-1133">Transmembrane helix</keyword>
<feature type="compositionally biased region" description="Polar residues" evidence="1">
    <location>
        <begin position="146"/>
        <end position="165"/>
    </location>
</feature>
<dbReference type="Proteomes" id="UP001159427">
    <property type="component" value="Unassembled WGS sequence"/>
</dbReference>
<feature type="chain" id="PRO_5045744739" evidence="3">
    <location>
        <begin position="23"/>
        <end position="227"/>
    </location>
</feature>
<keyword evidence="5" id="KW-1185">Reference proteome</keyword>
<keyword evidence="2" id="KW-0812">Transmembrane</keyword>
<feature type="region of interest" description="Disordered" evidence="1">
    <location>
        <begin position="146"/>
        <end position="167"/>
    </location>
</feature>
<gene>
    <name evidence="4" type="ORF">PEVE_00019138</name>
</gene>
<feature type="signal peptide" evidence="3">
    <location>
        <begin position="1"/>
        <end position="22"/>
    </location>
</feature>
<proteinExistence type="predicted"/>
<keyword evidence="3" id="KW-0732">Signal</keyword>
<protein>
    <submittedName>
        <fullName evidence="4">Uncharacterized protein</fullName>
    </submittedName>
</protein>
<keyword evidence="2" id="KW-0472">Membrane</keyword>
<comment type="caution">
    <text evidence="4">The sequence shown here is derived from an EMBL/GenBank/DDBJ whole genome shotgun (WGS) entry which is preliminary data.</text>
</comment>
<organism evidence="4 5">
    <name type="scientific">Porites evermanni</name>
    <dbReference type="NCBI Taxonomy" id="104178"/>
    <lineage>
        <taxon>Eukaryota</taxon>
        <taxon>Metazoa</taxon>
        <taxon>Cnidaria</taxon>
        <taxon>Anthozoa</taxon>
        <taxon>Hexacorallia</taxon>
        <taxon>Scleractinia</taxon>
        <taxon>Fungiina</taxon>
        <taxon>Poritidae</taxon>
        <taxon>Porites</taxon>
    </lineage>
</organism>
<evidence type="ECO:0000256" key="2">
    <source>
        <dbReference type="SAM" id="Phobius"/>
    </source>
</evidence>
<evidence type="ECO:0000256" key="3">
    <source>
        <dbReference type="SAM" id="SignalP"/>
    </source>
</evidence>
<dbReference type="EMBL" id="CALNXI010000259">
    <property type="protein sequence ID" value="CAH3023398.1"/>
    <property type="molecule type" value="Genomic_DNA"/>
</dbReference>
<evidence type="ECO:0000256" key="1">
    <source>
        <dbReference type="SAM" id="MobiDB-lite"/>
    </source>
</evidence>
<evidence type="ECO:0000313" key="5">
    <source>
        <dbReference type="Proteomes" id="UP001159427"/>
    </source>
</evidence>
<reference evidence="4 5" key="1">
    <citation type="submission" date="2022-05" db="EMBL/GenBank/DDBJ databases">
        <authorList>
            <consortium name="Genoscope - CEA"/>
            <person name="William W."/>
        </authorList>
    </citation>
    <scope>NUCLEOTIDE SEQUENCE [LARGE SCALE GENOMIC DNA]</scope>
</reference>
<feature type="region of interest" description="Disordered" evidence="1">
    <location>
        <begin position="207"/>
        <end position="227"/>
    </location>
</feature>
<accession>A0ABN8M1F2</accession>
<name>A0ABN8M1F2_9CNID</name>